<feature type="transmembrane region" description="Helical" evidence="1">
    <location>
        <begin position="212"/>
        <end position="242"/>
    </location>
</feature>
<evidence type="ECO:0000313" key="3">
    <source>
        <dbReference type="Proteomes" id="UP000093796"/>
    </source>
</evidence>
<gene>
    <name evidence="2" type="ORF">SRCM100623_00865</name>
</gene>
<feature type="transmembrane region" description="Helical" evidence="1">
    <location>
        <begin position="136"/>
        <end position="155"/>
    </location>
</feature>
<dbReference type="OrthoDB" id="7234623at2"/>
<organism evidence="2 3">
    <name type="scientific">Acetobacter pasteurianus</name>
    <name type="common">Acetobacter turbidans</name>
    <dbReference type="NCBI Taxonomy" id="438"/>
    <lineage>
        <taxon>Bacteria</taxon>
        <taxon>Pseudomonadati</taxon>
        <taxon>Pseudomonadota</taxon>
        <taxon>Alphaproteobacteria</taxon>
        <taxon>Acetobacterales</taxon>
        <taxon>Acetobacteraceae</taxon>
        <taxon>Acetobacter</taxon>
    </lineage>
</organism>
<feature type="transmembrane region" description="Helical" evidence="1">
    <location>
        <begin position="90"/>
        <end position="106"/>
    </location>
</feature>
<dbReference type="RefSeq" id="WP_064776029.1">
    <property type="nucleotide sequence ID" value="NZ_LYUD01000097.1"/>
</dbReference>
<protein>
    <recommendedName>
        <fullName evidence="4">Glycosyltransferase RgtA/B/C/D-like domain-containing protein</fullName>
    </recommendedName>
</protein>
<keyword evidence="1" id="KW-1133">Transmembrane helix</keyword>
<feature type="transmembrane region" description="Helical" evidence="1">
    <location>
        <begin position="7"/>
        <end position="26"/>
    </location>
</feature>
<dbReference type="EMBL" id="LYUD01000097">
    <property type="protein sequence ID" value="OAZ73271.1"/>
    <property type="molecule type" value="Genomic_DNA"/>
</dbReference>
<reference evidence="2 3" key="1">
    <citation type="submission" date="2016-05" db="EMBL/GenBank/DDBJ databases">
        <title>Genome sequencing of Acetobacter pasteurianus strain SRCM100623.</title>
        <authorList>
            <person name="Song Y.R."/>
        </authorList>
    </citation>
    <scope>NUCLEOTIDE SEQUENCE [LARGE SCALE GENOMIC DNA]</scope>
    <source>
        <strain evidence="2 3">SRCM100623</strain>
    </source>
</reference>
<feature type="transmembrane region" description="Helical" evidence="1">
    <location>
        <begin position="343"/>
        <end position="363"/>
    </location>
</feature>
<sequence length="507" mass="56587">MRVTNRLITPLVLFSGCTSFFIFRNIEGFGSLPFSDESGHFLGVLAMQHGDRLYRDYIDAHGPLVFMLSWILGPIAGASHLWVFRFVSTLMASLAGLAIFYTSLFIFNWQRYLAIAMWLGSIASVWTVQGLNLDSYWPIGGALTVISLATFVMPMCLNKPVSMPQAFCGGFATALLPFAAYAFGPLAVFFYAIPCLIWLFRRATYRGTIKEITLGCFCACLVMTLWLALYGDIGGMIAFHIIANQKWYAHYIPFGVDAFLHGMALSFAPDRIIETLAVIAFGFGSVLLLWKSTFKLSALLAICGLMTLQIRGMNSFQNGAFLMAAFALASLIATTCLKNFPNILALLAFGSVGGVFLFSQHALSSPWGQTLAQRRAAGWHLTQDDSVDFARTIRTYTQPNERILAVPYSPDVYLLAHRLPIKKYHAYLPWEADYAAHPWHGYDRDLCVDLPKDKPPAIYFDSWVIWGVHDPKKFMSCVVDILHTDYTQMPAGSSVYIRNDRLPHSPS</sequence>
<feature type="transmembrane region" description="Helical" evidence="1">
    <location>
        <begin position="272"/>
        <end position="290"/>
    </location>
</feature>
<feature type="transmembrane region" description="Helical" evidence="1">
    <location>
        <begin position="112"/>
        <end position="129"/>
    </location>
</feature>
<comment type="caution">
    <text evidence="2">The sequence shown here is derived from an EMBL/GenBank/DDBJ whole genome shotgun (WGS) entry which is preliminary data.</text>
</comment>
<proteinExistence type="predicted"/>
<keyword evidence="1" id="KW-0812">Transmembrane</keyword>
<evidence type="ECO:0008006" key="4">
    <source>
        <dbReference type="Google" id="ProtNLM"/>
    </source>
</evidence>
<evidence type="ECO:0000313" key="2">
    <source>
        <dbReference type="EMBL" id="OAZ73271.1"/>
    </source>
</evidence>
<name>A0A1A0DEK0_ACEPA</name>
<feature type="transmembrane region" description="Helical" evidence="1">
    <location>
        <begin position="175"/>
        <end position="200"/>
    </location>
</feature>
<keyword evidence="1" id="KW-0472">Membrane</keyword>
<dbReference type="Proteomes" id="UP000093796">
    <property type="component" value="Unassembled WGS sequence"/>
</dbReference>
<dbReference type="AlphaFoldDB" id="A0A1A0DEK0"/>
<accession>A0A1A0DEK0</accession>
<evidence type="ECO:0000256" key="1">
    <source>
        <dbReference type="SAM" id="Phobius"/>
    </source>
</evidence>
<dbReference type="PROSITE" id="PS51257">
    <property type="entry name" value="PROKAR_LIPOPROTEIN"/>
    <property type="match status" value="1"/>
</dbReference>
<dbReference type="PATRIC" id="fig|438.15.peg.1005"/>
<feature type="transmembrane region" description="Helical" evidence="1">
    <location>
        <begin position="320"/>
        <end position="337"/>
    </location>
</feature>
<feature type="transmembrane region" description="Helical" evidence="1">
    <location>
        <begin position="64"/>
        <end position="83"/>
    </location>
</feature>